<gene>
    <name evidence="3" type="ORF">CCR75_002218</name>
</gene>
<evidence type="ECO:0008006" key="5">
    <source>
        <dbReference type="Google" id="ProtNLM"/>
    </source>
</evidence>
<comment type="caution">
    <text evidence="3">The sequence shown here is derived from an EMBL/GenBank/DDBJ whole genome shotgun (WGS) entry which is preliminary data.</text>
</comment>
<dbReference type="PANTHER" id="PTHR19134">
    <property type="entry name" value="RECEPTOR-TYPE TYROSINE-PROTEIN PHOSPHATASE"/>
    <property type="match status" value="1"/>
</dbReference>
<dbReference type="GeneID" id="94345987"/>
<sequence>MNSLPTASPIHGSTTSLQNLLAKKQYDSSSAGSIIDAFMVRLQQLQCRDSHSGVTGFKREYKELCHSIDKAPGYDAALTPQTTARKAKNRYQDVVPFEKTRVKLQLVSRETRDDYINASYIDGGYIACCAPVPAAIGDFWHMVWQCHVHVVLMLTNFVEHERLKAVRYWNPRGYAVTYGNLQVQLLDKKTQIEGLGFIVRRFQLSHKIGLKTESRTLLHLQLTKWPDHGVLRDFRVIASMLDTVNCYRDDASRRLKVEAKVVVHCSAGIGRSGTFIAIDILLKQLHRVLIGRKCETEGTQEIVPLDVSKVVYRLRSQRPGMVQTPEQYQMIYHFLAAVISGNKPW</sequence>
<name>A0A976FPC0_BRELC</name>
<dbReference type="KEGG" id="blac:94345987"/>
<dbReference type="InterPro" id="IPR000242">
    <property type="entry name" value="PTP_cat"/>
</dbReference>
<feature type="domain" description="Tyrosine-protein phosphatase" evidence="1">
    <location>
        <begin position="57"/>
        <end position="338"/>
    </location>
</feature>
<dbReference type="AlphaFoldDB" id="A0A976FPC0"/>
<dbReference type="InterPro" id="IPR003595">
    <property type="entry name" value="Tyr_Pase_cat"/>
</dbReference>
<dbReference type="OrthoDB" id="10253954at2759"/>
<proteinExistence type="predicted"/>
<dbReference type="PROSITE" id="PS50055">
    <property type="entry name" value="TYR_PHOSPHATASE_PTP"/>
    <property type="match status" value="1"/>
</dbReference>
<dbReference type="SMART" id="SM00404">
    <property type="entry name" value="PTPc_motif"/>
    <property type="match status" value="1"/>
</dbReference>
<dbReference type="Pfam" id="PF00102">
    <property type="entry name" value="Y_phosphatase"/>
    <property type="match status" value="1"/>
</dbReference>
<evidence type="ECO:0000313" key="4">
    <source>
        <dbReference type="Proteomes" id="UP000294530"/>
    </source>
</evidence>
<organism evidence="3 4">
    <name type="scientific">Bremia lactucae</name>
    <name type="common">Lettuce downy mildew</name>
    <dbReference type="NCBI Taxonomy" id="4779"/>
    <lineage>
        <taxon>Eukaryota</taxon>
        <taxon>Sar</taxon>
        <taxon>Stramenopiles</taxon>
        <taxon>Oomycota</taxon>
        <taxon>Peronosporomycetes</taxon>
        <taxon>Peronosporales</taxon>
        <taxon>Peronosporaceae</taxon>
        <taxon>Bremia</taxon>
    </lineage>
</organism>
<dbReference type="EMBL" id="SHOA02000010">
    <property type="protein sequence ID" value="TDH70300.1"/>
    <property type="molecule type" value="Genomic_DNA"/>
</dbReference>
<dbReference type="SUPFAM" id="SSF52799">
    <property type="entry name" value="(Phosphotyrosine protein) phosphatases II"/>
    <property type="match status" value="1"/>
</dbReference>
<feature type="domain" description="Tyrosine specific protein phosphatases" evidence="2">
    <location>
        <begin position="238"/>
        <end position="329"/>
    </location>
</feature>
<reference evidence="3 4" key="1">
    <citation type="journal article" date="2021" name="Genome Biol.">
        <title>AFLAP: assembly-free linkage analysis pipeline using k-mers from genome sequencing data.</title>
        <authorList>
            <person name="Fletcher K."/>
            <person name="Zhang L."/>
            <person name="Gil J."/>
            <person name="Han R."/>
            <person name="Cavanaugh K."/>
            <person name="Michelmore R."/>
        </authorList>
    </citation>
    <scope>NUCLEOTIDE SEQUENCE [LARGE SCALE GENOMIC DNA]</scope>
    <source>
        <strain evidence="3 4">SF5</strain>
    </source>
</reference>
<dbReference type="Gene3D" id="3.90.190.10">
    <property type="entry name" value="Protein tyrosine phosphatase superfamily"/>
    <property type="match status" value="1"/>
</dbReference>
<dbReference type="PANTHER" id="PTHR19134:SF449">
    <property type="entry name" value="TYROSINE-PROTEIN PHOSPHATASE 1"/>
    <property type="match status" value="1"/>
</dbReference>
<accession>A0A976FPC0</accession>
<dbReference type="InterPro" id="IPR016130">
    <property type="entry name" value="Tyr_Pase_AS"/>
</dbReference>
<dbReference type="PROSITE" id="PS00383">
    <property type="entry name" value="TYR_PHOSPHATASE_1"/>
    <property type="match status" value="1"/>
</dbReference>
<dbReference type="RefSeq" id="XP_067819799.1">
    <property type="nucleotide sequence ID" value="XM_067960316.1"/>
</dbReference>
<dbReference type="InterPro" id="IPR029021">
    <property type="entry name" value="Prot-tyrosine_phosphatase-like"/>
</dbReference>
<dbReference type="SMART" id="SM00194">
    <property type="entry name" value="PTPc"/>
    <property type="match status" value="1"/>
</dbReference>
<protein>
    <recommendedName>
        <fullName evidence="5">Protein-tyrosine-phosphatase</fullName>
    </recommendedName>
</protein>
<evidence type="ECO:0000259" key="2">
    <source>
        <dbReference type="PROSITE" id="PS50056"/>
    </source>
</evidence>
<dbReference type="GO" id="GO:0004725">
    <property type="term" value="F:protein tyrosine phosphatase activity"/>
    <property type="evidence" value="ECO:0007669"/>
    <property type="project" value="InterPro"/>
</dbReference>
<dbReference type="Proteomes" id="UP000294530">
    <property type="component" value="Unassembled WGS sequence"/>
</dbReference>
<evidence type="ECO:0000259" key="1">
    <source>
        <dbReference type="PROSITE" id="PS50055"/>
    </source>
</evidence>
<dbReference type="InterPro" id="IPR050348">
    <property type="entry name" value="Protein-Tyr_Phosphatase"/>
</dbReference>
<dbReference type="PRINTS" id="PR00700">
    <property type="entry name" value="PRTYPHPHTASE"/>
</dbReference>
<evidence type="ECO:0000313" key="3">
    <source>
        <dbReference type="EMBL" id="TDH70300.1"/>
    </source>
</evidence>
<keyword evidence="4" id="KW-1185">Reference proteome</keyword>
<dbReference type="CDD" id="cd00047">
    <property type="entry name" value="PTPc"/>
    <property type="match status" value="1"/>
</dbReference>
<dbReference type="InterPro" id="IPR000387">
    <property type="entry name" value="Tyr_Pase_dom"/>
</dbReference>
<dbReference type="PROSITE" id="PS50056">
    <property type="entry name" value="TYR_PHOSPHATASE_2"/>
    <property type="match status" value="1"/>
</dbReference>